<dbReference type="RefSeq" id="XP_075100714.1">
    <property type="nucleotide sequence ID" value="XM_075244613.1"/>
</dbReference>
<reference evidence="1" key="1">
    <citation type="journal article" date="2014" name="Nat. Commun.">
        <title>The tobacco genome sequence and its comparison with those of tomato and potato.</title>
        <authorList>
            <person name="Sierro N."/>
            <person name="Battey J.N."/>
            <person name="Ouadi S."/>
            <person name="Bakaher N."/>
            <person name="Bovet L."/>
            <person name="Willig A."/>
            <person name="Goepfert S."/>
            <person name="Peitsch M.C."/>
            <person name="Ivanov N.V."/>
        </authorList>
    </citation>
    <scope>NUCLEOTIDE SEQUENCE [LARGE SCALE GENOMIC DNA]</scope>
</reference>
<name>A0AC58TU30_TOBAC</name>
<sequence length="651" mass="73116">MAEQGLDSFQRVRQSKGNQELNDELKIKANELERLFAEHKLRTPPGNQSNSISRISRHSYMQSWPSATSSYSNPVLDNVFVDLVFDNCSFRESDRNSSDEVNSFAVGSPGKFYDMYMQKRDAKLKEEWNSKGVEKEAKLKAMEDSLERSKAEMKTMDRLRSFNSTSIFSKDQQQSEFGQMDDREHKSGEEVSKHTAQRKKQHLPIKTSSTPRSMVASVPRSPVKASSSPSSRRKFQPESPIARSVPNLSYLRKENSEPFSPAGKMTTRSQSRNYSRSNLLHSQSLRKNSGLNSEGVSLAPLKFDKDKMEHSPKGVNLAPLKTGKDMMEQSLSDKFPNISDSKTFLKKAKDAEFSSRGGLIETRGSNIVSKFAHNDDEDEDNDDDMGLDSENSVNIDEEDFENMISAVEEIFDHRTPRLSHEIEKLVNSGSEFGDFLRSPSSVPSSFLSGIFAHESPRESSPHRHPFSYPHDMSDVDASDSPVGSHASYNSHFMGPMESDSAARVRKKWGMAAQKPIHVVKSSQSQSRKDKARGFKRLLKFGKKNHGADSLVKDWITATTCKRDDGTGNGRDTPNRSDVCLYEDEFFNEQVQSLHSSIPAPPANFKLREDHLSGSSINGEHLVYRCTETILFLVVIQKQGKGLKAEIGLSKI</sequence>
<protein>
    <submittedName>
        <fullName evidence="2">Uncharacterized protein LOC107808136 isoform X1</fullName>
    </submittedName>
</protein>
<organism evidence="1 2">
    <name type="scientific">Nicotiana tabacum</name>
    <name type="common">Common tobacco</name>
    <dbReference type="NCBI Taxonomy" id="4097"/>
    <lineage>
        <taxon>Eukaryota</taxon>
        <taxon>Viridiplantae</taxon>
        <taxon>Streptophyta</taxon>
        <taxon>Embryophyta</taxon>
        <taxon>Tracheophyta</taxon>
        <taxon>Spermatophyta</taxon>
        <taxon>Magnoliopsida</taxon>
        <taxon>eudicotyledons</taxon>
        <taxon>Gunneridae</taxon>
        <taxon>Pentapetalae</taxon>
        <taxon>asterids</taxon>
        <taxon>lamiids</taxon>
        <taxon>Solanales</taxon>
        <taxon>Solanaceae</taxon>
        <taxon>Nicotianoideae</taxon>
        <taxon>Nicotianeae</taxon>
        <taxon>Nicotiana</taxon>
    </lineage>
</organism>
<keyword evidence="1" id="KW-1185">Reference proteome</keyword>
<evidence type="ECO:0000313" key="2">
    <source>
        <dbReference type="RefSeq" id="XP_075100714.1"/>
    </source>
</evidence>
<evidence type="ECO:0000313" key="1">
    <source>
        <dbReference type="Proteomes" id="UP000790787"/>
    </source>
</evidence>
<dbReference type="Proteomes" id="UP000790787">
    <property type="component" value="Chromosome 22"/>
</dbReference>
<accession>A0AC58TU30</accession>
<gene>
    <name evidence="2" type="primary">LOC107808136</name>
</gene>
<proteinExistence type="predicted"/>
<reference evidence="2" key="2">
    <citation type="submission" date="2025-08" db="UniProtKB">
        <authorList>
            <consortium name="RefSeq"/>
        </authorList>
    </citation>
    <scope>IDENTIFICATION</scope>
    <source>
        <tissue evidence="2">Leaf</tissue>
    </source>
</reference>